<protein>
    <recommendedName>
        <fullName evidence="3">Lipoprotein</fullName>
    </recommendedName>
</protein>
<feature type="chain" id="PRO_5027709223" description="Lipoprotein" evidence="1">
    <location>
        <begin position="23"/>
        <end position="121"/>
    </location>
</feature>
<gene>
    <name evidence="2" type="ORF">HELGO_WM7857</name>
</gene>
<dbReference type="EMBL" id="CACVAP010000092">
    <property type="protein sequence ID" value="CAA6819129.1"/>
    <property type="molecule type" value="Genomic_DNA"/>
</dbReference>
<keyword evidence="1" id="KW-0732">Signal</keyword>
<feature type="signal peptide" evidence="1">
    <location>
        <begin position="1"/>
        <end position="22"/>
    </location>
</feature>
<reference evidence="2" key="1">
    <citation type="submission" date="2020-01" db="EMBL/GenBank/DDBJ databases">
        <authorList>
            <person name="Meier V. D."/>
            <person name="Meier V D."/>
        </authorList>
    </citation>
    <scope>NUCLEOTIDE SEQUENCE</scope>
    <source>
        <strain evidence="2">HLG_WM_MAG_06</strain>
    </source>
</reference>
<sequence length="121" mass="13931">MKFLPKKILPILSITTLFMFNACSSHTILSSGDKHLYGHNYGLVHSPEADAAIQKELITMSLPTQIDIPIITDPELTTELIMEEDAFFAEDYIPTAPIITYKYKFDPKFYDNAEWRRMDLE</sequence>
<evidence type="ECO:0008006" key="3">
    <source>
        <dbReference type="Google" id="ProtNLM"/>
    </source>
</evidence>
<evidence type="ECO:0000313" key="2">
    <source>
        <dbReference type="EMBL" id="CAA6819129.1"/>
    </source>
</evidence>
<accession>A0A6S6TX29</accession>
<organism evidence="2">
    <name type="scientific">uncultured Sulfurovum sp</name>
    <dbReference type="NCBI Taxonomy" id="269237"/>
    <lineage>
        <taxon>Bacteria</taxon>
        <taxon>Pseudomonadati</taxon>
        <taxon>Campylobacterota</taxon>
        <taxon>Epsilonproteobacteria</taxon>
        <taxon>Campylobacterales</taxon>
        <taxon>Sulfurovaceae</taxon>
        <taxon>Sulfurovum</taxon>
        <taxon>environmental samples</taxon>
    </lineage>
</organism>
<name>A0A6S6TX29_9BACT</name>
<proteinExistence type="predicted"/>
<evidence type="ECO:0000256" key="1">
    <source>
        <dbReference type="SAM" id="SignalP"/>
    </source>
</evidence>
<dbReference type="AlphaFoldDB" id="A0A6S6TX29"/>